<keyword evidence="6 7" id="KW-0961">Cell wall biogenesis/degradation</keyword>
<comment type="similarity">
    <text evidence="1 7">Belongs to the expansin family. Expansin A subfamily.</text>
</comment>
<dbReference type="EMBL" id="JACEGQ020000002">
    <property type="protein sequence ID" value="KAH8517100.1"/>
    <property type="molecule type" value="Genomic_DNA"/>
</dbReference>
<evidence type="ECO:0000256" key="3">
    <source>
        <dbReference type="ARBA" id="ARBA00022525"/>
    </source>
</evidence>
<dbReference type="SMART" id="SM00837">
    <property type="entry name" value="DPBB_1"/>
    <property type="match status" value="1"/>
</dbReference>
<dbReference type="PROSITE" id="PS50842">
    <property type="entry name" value="EXPANSIN_EG45"/>
    <property type="match status" value="1"/>
</dbReference>
<dbReference type="InterPro" id="IPR007112">
    <property type="entry name" value="Expansin/allergen_DPBB_dom"/>
</dbReference>
<evidence type="ECO:0000313" key="11">
    <source>
        <dbReference type="Proteomes" id="UP000807159"/>
    </source>
</evidence>
<comment type="caution">
    <text evidence="10">The sequence shown here is derived from an EMBL/GenBank/DDBJ whole genome shotgun (WGS) entry which is preliminary data.</text>
</comment>
<gene>
    <name evidence="10" type="ORF">H0E87_005159</name>
</gene>
<dbReference type="GO" id="GO:0016020">
    <property type="term" value="C:membrane"/>
    <property type="evidence" value="ECO:0007669"/>
    <property type="project" value="UniProtKB-SubCell"/>
</dbReference>
<dbReference type="SUPFAM" id="SSF50685">
    <property type="entry name" value="Barwin-like endoglucanases"/>
    <property type="match status" value="1"/>
</dbReference>
<keyword evidence="4" id="KW-0732">Signal</keyword>
<dbReference type="PRINTS" id="PR01226">
    <property type="entry name" value="EXPANSIN"/>
</dbReference>
<dbReference type="GO" id="GO:0005576">
    <property type="term" value="C:extracellular region"/>
    <property type="evidence" value="ECO:0007669"/>
    <property type="project" value="InterPro"/>
</dbReference>
<dbReference type="AlphaFoldDB" id="A0A8T2ZID5"/>
<dbReference type="Pfam" id="PF03330">
    <property type="entry name" value="DPBB_1"/>
    <property type="match status" value="1"/>
</dbReference>
<organism evidence="10 11">
    <name type="scientific">Populus deltoides</name>
    <name type="common">Eastern poplar</name>
    <name type="synonym">Eastern cottonwood</name>
    <dbReference type="NCBI Taxonomy" id="3696"/>
    <lineage>
        <taxon>Eukaryota</taxon>
        <taxon>Viridiplantae</taxon>
        <taxon>Streptophyta</taxon>
        <taxon>Embryophyta</taxon>
        <taxon>Tracheophyta</taxon>
        <taxon>Spermatophyta</taxon>
        <taxon>Magnoliopsida</taxon>
        <taxon>eudicotyledons</taxon>
        <taxon>Gunneridae</taxon>
        <taxon>Pentapetalae</taxon>
        <taxon>rosids</taxon>
        <taxon>fabids</taxon>
        <taxon>Malpighiales</taxon>
        <taxon>Salicaceae</taxon>
        <taxon>Saliceae</taxon>
        <taxon>Populus</taxon>
    </lineage>
</organism>
<evidence type="ECO:0000256" key="6">
    <source>
        <dbReference type="ARBA" id="ARBA00023316"/>
    </source>
</evidence>
<dbReference type="Pfam" id="PF01357">
    <property type="entry name" value="Expansin_C"/>
    <property type="match status" value="1"/>
</dbReference>
<dbReference type="InterPro" id="IPR036749">
    <property type="entry name" value="Expansin_CBD_sf"/>
</dbReference>
<evidence type="ECO:0000256" key="2">
    <source>
        <dbReference type="ARBA" id="ARBA00022512"/>
    </source>
</evidence>
<dbReference type="PANTHER" id="PTHR31867">
    <property type="entry name" value="EXPANSIN-A15"/>
    <property type="match status" value="1"/>
</dbReference>
<dbReference type="GO" id="GO:0009664">
    <property type="term" value="P:plant-type cell wall organization"/>
    <property type="evidence" value="ECO:0007669"/>
    <property type="project" value="InterPro"/>
</dbReference>
<dbReference type="InterPro" id="IPR002963">
    <property type="entry name" value="Expansin"/>
</dbReference>
<dbReference type="PROSITE" id="PS50843">
    <property type="entry name" value="EXPANSIN_CBD"/>
    <property type="match status" value="1"/>
</dbReference>
<evidence type="ECO:0000259" key="8">
    <source>
        <dbReference type="PROSITE" id="PS50842"/>
    </source>
</evidence>
<dbReference type="SUPFAM" id="SSF49590">
    <property type="entry name" value="PHL pollen allergen"/>
    <property type="match status" value="1"/>
</dbReference>
<dbReference type="InterPro" id="IPR036908">
    <property type="entry name" value="RlpA-like_sf"/>
</dbReference>
<evidence type="ECO:0000256" key="7">
    <source>
        <dbReference type="RuleBase" id="RU365023"/>
    </source>
</evidence>
<evidence type="ECO:0000256" key="5">
    <source>
        <dbReference type="ARBA" id="ARBA00023136"/>
    </source>
</evidence>
<feature type="domain" description="Expansin-like EG45" evidence="8">
    <location>
        <begin position="10"/>
        <end position="86"/>
    </location>
</feature>
<name>A0A8T2ZID5_POPDE</name>
<keyword evidence="3 7" id="KW-0964">Secreted</keyword>
<dbReference type="Gene3D" id="2.40.40.10">
    <property type="entry name" value="RlpA-like domain"/>
    <property type="match status" value="1"/>
</dbReference>
<dbReference type="InterPro" id="IPR007118">
    <property type="entry name" value="Expan_Lol_pI"/>
</dbReference>
<reference evidence="10" key="1">
    <citation type="journal article" date="2021" name="J. Hered.">
        <title>Genome Assembly of Salicaceae Populus deltoides (Eastern Cottonwood) I-69 Based on Nanopore Sequencing and Hi-C Technologies.</title>
        <authorList>
            <person name="Bai S."/>
            <person name="Wu H."/>
            <person name="Zhang J."/>
            <person name="Pan Z."/>
            <person name="Zhao W."/>
            <person name="Li Z."/>
            <person name="Tong C."/>
        </authorList>
    </citation>
    <scope>NUCLEOTIDE SEQUENCE</scope>
    <source>
        <tissue evidence="10">Leaf</tissue>
    </source>
</reference>
<comment type="function">
    <text evidence="7">Causes loosening and extension of plant cell walls by disrupting non-covalent bonding between cellulose microfibrils and matrix glucans. No enzymatic activity has been found.</text>
</comment>
<keyword evidence="5" id="KW-0472">Membrane</keyword>
<feature type="domain" description="Expansin-like CBD" evidence="9">
    <location>
        <begin position="95"/>
        <end position="159"/>
    </location>
</feature>
<accession>A0A8T2ZID5</accession>
<comment type="subcellular location">
    <subcellularLocation>
        <location evidence="7">Secreted</location>
        <location evidence="7">Cell wall</location>
    </subcellularLocation>
    <subcellularLocation>
        <location evidence="7">Membrane</location>
        <topology evidence="7">Peripheral membrane protein</topology>
    </subcellularLocation>
</comment>
<dbReference type="Gene3D" id="2.60.40.760">
    <property type="entry name" value="Expansin, cellulose-binding-like domain"/>
    <property type="match status" value="1"/>
</dbReference>
<evidence type="ECO:0000256" key="4">
    <source>
        <dbReference type="ARBA" id="ARBA00022729"/>
    </source>
</evidence>
<dbReference type="InterPro" id="IPR007117">
    <property type="entry name" value="Expansin_CBD"/>
</dbReference>
<evidence type="ECO:0000313" key="10">
    <source>
        <dbReference type="EMBL" id="KAH8517100.1"/>
    </source>
</evidence>
<dbReference type="GO" id="GO:0009653">
    <property type="term" value="P:anatomical structure morphogenesis"/>
    <property type="evidence" value="ECO:0007669"/>
    <property type="project" value="UniProtKB-ARBA"/>
</dbReference>
<evidence type="ECO:0000259" key="9">
    <source>
        <dbReference type="PROSITE" id="PS50843"/>
    </source>
</evidence>
<evidence type="ECO:0000256" key="1">
    <source>
        <dbReference type="ARBA" id="ARBA00005392"/>
    </source>
</evidence>
<keyword evidence="11" id="KW-1185">Reference proteome</keyword>
<dbReference type="InterPro" id="IPR009009">
    <property type="entry name" value="RlpA-like_DPBB"/>
</dbReference>
<dbReference type="Proteomes" id="UP000807159">
    <property type="component" value="Chromosome 2"/>
</dbReference>
<dbReference type="PRINTS" id="PR01225">
    <property type="entry name" value="EXPANSNFAMLY"/>
</dbReference>
<sequence length="210" mass="23094">MWRPVLSESCDAANDPQLCLKGKSTTITATNYCPPNYRRASDNGGWCNPPRPHFDLSQPAFQAIAKYRAGIVPVLYRKVTCKRGGFRFTINGGSYFELVLISNVGGAGEISKAWTKGSKSNKWEAMTRNWGANWQSLSYLNGQSLSFKLQTSDGKIVTALKRGSLKLGIRGVLQKQCSNSRIGAKVPHDVPIFLCHLSQATFVCGKLLSF</sequence>
<proteinExistence type="inferred from homology"/>
<protein>
    <recommendedName>
        <fullName evidence="7">Expansin</fullName>
    </recommendedName>
</protein>
<keyword evidence="2 7" id="KW-0134">Cell wall</keyword>